<protein>
    <recommendedName>
        <fullName evidence="2">AP180 N-terminal homology (ANTH) domain-containing protein</fullName>
    </recommendedName>
</protein>
<dbReference type="InterPro" id="IPR011417">
    <property type="entry name" value="ANTH_dom"/>
</dbReference>
<evidence type="ECO:0000259" key="2">
    <source>
        <dbReference type="Pfam" id="PF07651"/>
    </source>
</evidence>
<dbReference type="EMBL" id="JAHRIO010070158">
    <property type="protein sequence ID" value="MEQ2180756.1"/>
    <property type="molecule type" value="Genomic_DNA"/>
</dbReference>
<dbReference type="InterPro" id="IPR030224">
    <property type="entry name" value="Sla2_fam"/>
</dbReference>
<gene>
    <name evidence="3" type="ORF">GOODEAATRI_004534</name>
</gene>
<dbReference type="PANTHER" id="PTHR10407:SF10">
    <property type="entry name" value="HUNTINGTIN-INTERACTING PROTEIN 1-RELATED PROTEIN"/>
    <property type="match status" value="1"/>
</dbReference>
<dbReference type="Pfam" id="PF07651">
    <property type="entry name" value="ANTH"/>
    <property type="match status" value="1"/>
</dbReference>
<dbReference type="PANTHER" id="PTHR10407">
    <property type="entry name" value="HUNTINGTIN INTERACTING PROTEIN 1"/>
    <property type="match status" value="1"/>
</dbReference>
<keyword evidence="1" id="KW-0175">Coiled coil</keyword>
<evidence type="ECO:0000256" key="1">
    <source>
        <dbReference type="SAM" id="Coils"/>
    </source>
</evidence>
<sequence length="171" mass="19996">MAVTSLTSGQCRLAPLIQVVQDCSQLYHFSVKLLFKLHACLPADTLQGHRDRFREQFNSRWTYLIRHLDLLMEASMRGDVNTFAWLLICTYNSYSKLCFSFLDLKAQRYVTQLKSQINSLEAELEDQRVHKQHALVENEQLRMELAATRHRNAEHESLQSTFIEAESKMFL</sequence>
<evidence type="ECO:0000313" key="4">
    <source>
        <dbReference type="Proteomes" id="UP001476798"/>
    </source>
</evidence>
<name>A0ABV0PBE9_9TELE</name>
<organism evidence="3 4">
    <name type="scientific">Goodea atripinnis</name>
    <dbReference type="NCBI Taxonomy" id="208336"/>
    <lineage>
        <taxon>Eukaryota</taxon>
        <taxon>Metazoa</taxon>
        <taxon>Chordata</taxon>
        <taxon>Craniata</taxon>
        <taxon>Vertebrata</taxon>
        <taxon>Euteleostomi</taxon>
        <taxon>Actinopterygii</taxon>
        <taxon>Neopterygii</taxon>
        <taxon>Teleostei</taxon>
        <taxon>Neoteleostei</taxon>
        <taxon>Acanthomorphata</taxon>
        <taxon>Ovalentaria</taxon>
        <taxon>Atherinomorphae</taxon>
        <taxon>Cyprinodontiformes</taxon>
        <taxon>Goodeidae</taxon>
        <taxon>Goodea</taxon>
    </lineage>
</organism>
<accession>A0ABV0PBE9</accession>
<proteinExistence type="predicted"/>
<evidence type="ECO:0000313" key="3">
    <source>
        <dbReference type="EMBL" id="MEQ2180756.1"/>
    </source>
</evidence>
<comment type="caution">
    <text evidence="3">The sequence shown here is derived from an EMBL/GenBank/DDBJ whole genome shotgun (WGS) entry which is preliminary data.</text>
</comment>
<feature type="coiled-coil region" evidence="1">
    <location>
        <begin position="110"/>
        <end position="158"/>
    </location>
</feature>
<reference evidence="3 4" key="1">
    <citation type="submission" date="2021-06" db="EMBL/GenBank/DDBJ databases">
        <authorList>
            <person name="Palmer J.M."/>
        </authorList>
    </citation>
    <scope>NUCLEOTIDE SEQUENCE [LARGE SCALE GENOMIC DNA]</scope>
    <source>
        <strain evidence="3 4">GA_2019</strain>
        <tissue evidence="3">Muscle</tissue>
    </source>
</reference>
<keyword evidence="4" id="KW-1185">Reference proteome</keyword>
<feature type="domain" description="AP180 N-terminal homology (ANTH)" evidence="2">
    <location>
        <begin position="7"/>
        <end position="58"/>
    </location>
</feature>
<dbReference type="Proteomes" id="UP001476798">
    <property type="component" value="Unassembled WGS sequence"/>
</dbReference>
<dbReference type="Gene3D" id="1.20.5.1700">
    <property type="match status" value="1"/>
</dbReference>